<dbReference type="GO" id="GO:0046872">
    <property type="term" value="F:metal ion binding"/>
    <property type="evidence" value="ECO:0007669"/>
    <property type="project" value="UniProtKB-KW"/>
</dbReference>
<dbReference type="GO" id="GO:0004777">
    <property type="term" value="F:succinate-semialdehyde dehydrogenase (NAD+) activity"/>
    <property type="evidence" value="ECO:0007669"/>
    <property type="project" value="TreeGrafter"/>
</dbReference>
<evidence type="ECO:0000313" key="12">
    <source>
        <dbReference type="Proteomes" id="UP000187012"/>
    </source>
</evidence>
<dbReference type="Gene3D" id="3.40.630.10">
    <property type="entry name" value="Zn peptidases"/>
    <property type="match status" value="1"/>
</dbReference>
<gene>
    <name evidence="11" type="ORF">BN2475_120034</name>
</gene>
<dbReference type="STRING" id="1247936.BN2475_120034"/>
<dbReference type="FunFam" id="3.40.605.10:FF:000005">
    <property type="entry name" value="Succinate-semialdehyde dehydrogenase I"/>
    <property type="match status" value="1"/>
</dbReference>
<dbReference type="Pfam" id="PF00171">
    <property type="entry name" value="Aldedh"/>
    <property type="match status" value="1"/>
</dbReference>
<dbReference type="InterPro" id="IPR029510">
    <property type="entry name" value="Ald_DH_CS_GLU"/>
</dbReference>
<dbReference type="InterPro" id="IPR016163">
    <property type="entry name" value="Ald_DH_C"/>
</dbReference>
<dbReference type="PANTHER" id="PTHR43353">
    <property type="entry name" value="SUCCINATE-SEMIALDEHYDE DEHYDROGENASE, MITOCHONDRIAL"/>
    <property type="match status" value="1"/>
</dbReference>
<dbReference type="SUPFAM" id="SSF53187">
    <property type="entry name" value="Zn-dependent exopeptidases"/>
    <property type="match status" value="1"/>
</dbReference>
<dbReference type="Pfam" id="PF24827">
    <property type="entry name" value="AstE_AspA_cat"/>
    <property type="match status" value="1"/>
</dbReference>
<evidence type="ECO:0000256" key="6">
    <source>
        <dbReference type="ARBA" id="ARBA00023002"/>
    </source>
</evidence>
<dbReference type="EC" id="1.2.1.16" evidence="11"/>
<dbReference type="InterPro" id="IPR055438">
    <property type="entry name" value="AstE_AspA_cat"/>
</dbReference>
<protein>
    <submittedName>
        <fullName evidence="11">Succinate-semialdehyde dehydrogenase I, NADP-dependent (Modular protein)</fullName>
        <ecNumber evidence="11">1.2.1.16</ecNumber>
    </submittedName>
</protein>
<comment type="similarity">
    <text evidence="2 8">Belongs to the aldehyde dehydrogenase family.</text>
</comment>
<keyword evidence="12" id="KW-1185">Reference proteome</keyword>
<evidence type="ECO:0000256" key="5">
    <source>
        <dbReference type="ARBA" id="ARBA00022833"/>
    </source>
</evidence>
<comment type="cofactor">
    <cofactor evidence="1">
        <name>Zn(2+)</name>
        <dbReference type="ChEBI" id="CHEBI:29105"/>
    </cofactor>
</comment>
<evidence type="ECO:0000256" key="2">
    <source>
        <dbReference type="ARBA" id="ARBA00009986"/>
    </source>
</evidence>
<dbReference type="SUPFAM" id="SSF53720">
    <property type="entry name" value="ALDH-like"/>
    <property type="match status" value="1"/>
</dbReference>
<dbReference type="InterPro" id="IPR016162">
    <property type="entry name" value="Ald_DH_N"/>
</dbReference>
<accession>A0A1N7RS14</accession>
<organism evidence="11 12">
    <name type="scientific">Paraburkholderia ribeironis</name>
    <dbReference type="NCBI Taxonomy" id="1247936"/>
    <lineage>
        <taxon>Bacteria</taxon>
        <taxon>Pseudomonadati</taxon>
        <taxon>Pseudomonadota</taxon>
        <taxon>Betaproteobacteria</taxon>
        <taxon>Burkholderiales</taxon>
        <taxon>Burkholderiaceae</taxon>
        <taxon>Paraburkholderia</taxon>
    </lineage>
</organism>
<reference evidence="11 12" key="1">
    <citation type="submission" date="2016-12" db="EMBL/GenBank/DDBJ databases">
        <authorList>
            <person name="Song W.-J."/>
            <person name="Kurnit D.M."/>
        </authorList>
    </citation>
    <scope>NUCLEOTIDE SEQUENCE [LARGE SCALE GENOMIC DNA]</scope>
    <source>
        <strain evidence="11 12">STM7296</strain>
    </source>
</reference>
<dbReference type="InterPro" id="IPR015590">
    <property type="entry name" value="Aldehyde_DH_dom"/>
</dbReference>
<dbReference type="CDD" id="cd06910">
    <property type="entry name" value="M14_ASTE_ASPA-like"/>
    <property type="match status" value="1"/>
</dbReference>
<dbReference type="GO" id="GO:0009450">
    <property type="term" value="P:gamma-aminobutyric acid catabolic process"/>
    <property type="evidence" value="ECO:0007669"/>
    <property type="project" value="TreeGrafter"/>
</dbReference>
<evidence type="ECO:0000256" key="1">
    <source>
        <dbReference type="ARBA" id="ARBA00001947"/>
    </source>
</evidence>
<dbReference type="PROSITE" id="PS00070">
    <property type="entry name" value="ALDEHYDE_DEHYDR_CYS"/>
    <property type="match status" value="1"/>
</dbReference>
<feature type="domain" description="Succinylglutamate desuccinylase/Aspartoacylase catalytic" evidence="10">
    <location>
        <begin position="529"/>
        <end position="698"/>
    </location>
</feature>
<dbReference type="InterPro" id="IPR050740">
    <property type="entry name" value="Aldehyde_DH_Superfamily"/>
</dbReference>
<keyword evidence="6 8" id="KW-0560">Oxidoreductase</keyword>
<evidence type="ECO:0000259" key="10">
    <source>
        <dbReference type="Pfam" id="PF24827"/>
    </source>
</evidence>
<dbReference type="InterPro" id="IPR016161">
    <property type="entry name" value="Ald_DH/histidinol_DH"/>
</dbReference>
<dbReference type="Proteomes" id="UP000187012">
    <property type="component" value="Unassembled WGS sequence"/>
</dbReference>
<feature type="active site" evidence="7">
    <location>
        <position position="260"/>
    </location>
</feature>
<dbReference type="PANTHER" id="PTHR43353:SF5">
    <property type="entry name" value="SUCCINATE-SEMIALDEHYDE DEHYDROGENASE, MITOCHONDRIAL"/>
    <property type="match status" value="1"/>
</dbReference>
<dbReference type="GO" id="GO:0016788">
    <property type="term" value="F:hydrolase activity, acting on ester bonds"/>
    <property type="evidence" value="ECO:0007669"/>
    <property type="project" value="InterPro"/>
</dbReference>
<evidence type="ECO:0000256" key="4">
    <source>
        <dbReference type="ARBA" id="ARBA00022801"/>
    </source>
</evidence>
<dbReference type="PROSITE" id="PS00687">
    <property type="entry name" value="ALDEHYDE_DEHYDR_GLU"/>
    <property type="match status" value="1"/>
</dbReference>
<evidence type="ECO:0000313" key="11">
    <source>
        <dbReference type="EMBL" id="SIT37462.1"/>
    </source>
</evidence>
<dbReference type="FunFam" id="3.40.309.10:FF:000004">
    <property type="entry name" value="Succinate-semialdehyde dehydrogenase I"/>
    <property type="match status" value="1"/>
</dbReference>
<keyword evidence="5" id="KW-0862">Zinc</keyword>
<evidence type="ECO:0000256" key="7">
    <source>
        <dbReference type="PROSITE-ProRule" id="PRU10007"/>
    </source>
</evidence>
<dbReference type="Gene3D" id="3.40.605.10">
    <property type="entry name" value="Aldehyde Dehydrogenase, Chain A, domain 1"/>
    <property type="match status" value="1"/>
</dbReference>
<evidence type="ECO:0000256" key="8">
    <source>
        <dbReference type="RuleBase" id="RU003345"/>
    </source>
</evidence>
<dbReference type="EMBL" id="CYGX02000012">
    <property type="protein sequence ID" value="SIT37462.1"/>
    <property type="molecule type" value="Genomic_DNA"/>
</dbReference>
<name>A0A1N7RS14_9BURK</name>
<dbReference type="InterPro" id="IPR016160">
    <property type="entry name" value="Ald_DH_CS_CYS"/>
</dbReference>
<feature type="domain" description="Aldehyde dehydrogenase" evidence="9">
    <location>
        <begin position="21"/>
        <end position="411"/>
    </location>
</feature>
<evidence type="ECO:0000256" key="3">
    <source>
        <dbReference type="ARBA" id="ARBA00022723"/>
    </source>
</evidence>
<dbReference type="Gene3D" id="3.40.309.10">
    <property type="entry name" value="Aldehyde Dehydrogenase, Chain A, domain 2"/>
    <property type="match status" value="1"/>
</dbReference>
<sequence>MSLEQQARPLIRADNFIDGRWVAAQSGKRFAVTDPATGEPITAVADSGPQDARAATDAAAHALPQWRARLPKERAAVLHRWHALILANQDALAALISLEQGKPLAEGRGEVAYGASYVAWFAEEATRIYGDLIPPQQRGKKMSAVKEPVGIVAAITPWNFPLAMIARKIAPALAAGCTVVGKPAEDTPLTALALAQLAHEAGVPAGVLNLIVASRESAVATVADWLADSRVRKITFTGSTPVGKYLARESAGTLKKLSLELGGNAPFIVFDDADLDAAVEGLLAAKFRNGGQTCVCPNRVYVQDGVYERFAARLRERVGALRVGPATHEASQIGPMINLRAVDKIARHVGDALAHGATVLTGGRRLTELGPNYYAPTVLGDASPDMALFSEETFGPVVPLFRFDTEQQACRCRERHAVRSGRVFLQRESAPYRTGIAGAGSGHCRDQRRRLVVGSRAVWRREGIGLRPRRLEIRPRRLSVDQVPLPGRTGMSNDNNRAYPIEIEFPDISAHAEGNTGIAYVHTFDSGVPGPHVMINALTHGNEVCGAIVVDALLRAGLRPRRGTLTLSFANVAAYARFDRARPDAARFVDQDFNRVWTAALLDDLSRTSSELERARQMRPVIDSVDALLDLHSMHEKSAPLIVAGPLDKGIALAVQLGTPATVICDEGHPEGRRMRDYADFGRDVSPKNALLIECGQHWEQSAVTVARDTTARFLLLAGVVDETDLPDGWLMPLPSTMQVVRVTEPVVATSMDFRFAGPYTGLEVVGKAGTVIGWSDGQAVVTPYDDCVLVMPSLRQLRPGVTVVRFGKIEQRIEHA</sequence>
<dbReference type="AlphaFoldDB" id="A0A1N7RS14"/>
<evidence type="ECO:0000259" key="9">
    <source>
        <dbReference type="Pfam" id="PF00171"/>
    </source>
</evidence>
<proteinExistence type="inferred from homology"/>
<dbReference type="CDD" id="cd07103">
    <property type="entry name" value="ALDH_F5_SSADH_GabD"/>
    <property type="match status" value="1"/>
</dbReference>
<keyword evidence="4" id="KW-0378">Hydrolase</keyword>
<keyword evidence="3" id="KW-0479">Metal-binding</keyword>